<organism evidence="1 2">
    <name type="scientific">Polaribacter marinus</name>
    <dbReference type="NCBI Taxonomy" id="2916838"/>
    <lineage>
        <taxon>Bacteria</taxon>
        <taxon>Pseudomonadati</taxon>
        <taxon>Bacteroidota</taxon>
        <taxon>Flavobacteriia</taxon>
        <taxon>Flavobacteriales</taxon>
        <taxon>Flavobacteriaceae</taxon>
    </lineage>
</organism>
<dbReference type="EMBL" id="JAKQYM010000009">
    <property type="protein sequence ID" value="MCI2229929.1"/>
    <property type="molecule type" value="Genomic_DNA"/>
</dbReference>
<gene>
    <name evidence="1" type="ORF">MC378_12195</name>
</gene>
<sequence length="271" mass="28593">MIVSSFTFSLNDIEAQTVSKFDIDITGITQTVDVRFGNGTSFTTGLNESYDAGYIFTGKPANPEDDILGGTTGIYTVLVDDTLSQGIGFMIQTLPYAEIGDMKISLGVNIAADGSETITINNITAFPAGHRIIIENKNSSTFTELQGVGDSYVASLTAAEPEKGRFFLHTTNDVVAPAGPGSMTTPNSTNNDIDTDIVGSCGIDAPNGNVLVTTTPANGFTNQYNTSILLDVNGDFTITDPNWIEGVYTISFSCRDKVGNGPTIMGSFGSI</sequence>
<evidence type="ECO:0000313" key="2">
    <source>
        <dbReference type="Proteomes" id="UP001139369"/>
    </source>
</evidence>
<protein>
    <submittedName>
        <fullName evidence="1">Uncharacterized protein</fullName>
    </submittedName>
</protein>
<reference evidence="1" key="1">
    <citation type="submission" date="2022-02" db="EMBL/GenBank/DDBJ databases">
        <title>Polaribacter sp. MSW13, isolated from seawater.</title>
        <authorList>
            <person name="Kristyanto S."/>
            <person name="Jung J."/>
            <person name="Jeon C.O."/>
        </authorList>
    </citation>
    <scope>NUCLEOTIDE SEQUENCE</scope>
    <source>
        <strain evidence="1">MSW13</strain>
    </source>
</reference>
<proteinExistence type="predicted"/>
<dbReference type="RefSeq" id="WP_242179040.1">
    <property type="nucleotide sequence ID" value="NZ_JAKQYM010000009.1"/>
</dbReference>
<keyword evidence="2" id="KW-1185">Reference proteome</keyword>
<dbReference type="AlphaFoldDB" id="A0A9X1VNR5"/>
<comment type="caution">
    <text evidence="1">The sequence shown here is derived from an EMBL/GenBank/DDBJ whole genome shotgun (WGS) entry which is preliminary data.</text>
</comment>
<dbReference type="Proteomes" id="UP001139369">
    <property type="component" value="Unassembled WGS sequence"/>
</dbReference>
<name>A0A9X1VNR5_9FLAO</name>
<accession>A0A9X1VNR5</accession>
<evidence type="ECO:0000313" key="1">
    <source>
        <dbReference type="EMBL" id="MCI2229929.1"/>
    </source>
</evidence>